<comment type="caution">
    <text evidence="1">The sequence shown here is derived from an EMBL/GenBank/DDBJ whole genome shotgun (WGS) entry which is preliminary data.</text>
</comment>
<keyword evidence="2" id="KW-1185">Reference proteome</keyword>
<dbReference type="EMBL" id="CAAALY010097512">
    <property type="protein sequence ID" value="VEL28746.1"/>
    <property type="molecule type" value="Genomic_DNA"/>
</dbReference>
<sequence>MTGFRSVPGVEKSRELDEKLNFKPTVHGMLMKHDFIVFSDTPETPSGPLIRAEFGIEALIESNKTPQFDGYGSDGQQQDTIQFNWRFSNHLPSFLEFPELRGYQVSLDSEMRWPIMQSYTLLRYFTL</sequence>
<evidence type="ECO:0000313" key="1">
    <source>
        <dbReference type="EMBL" id="VEL28746.1"/>
    </source>
</evidence>
<proteinExistence type="predicted"/>
<reference evidence="1" key="1">
    <citation type="submission" date="2018-11" db="EMBL/GenBank/DDBJ databases">
        <authorList>
            <consortium name="Pathogen Informatics"/>
        </authorList>
    </citation>
    <scope>NUCLEOTIDE SEQUENCE</scope>
</reference>
<dbReference type="Proteomes" id="UP000784294">
    <property type="component" value="Unassembled WGS sequence"/>
</dbReference>
<accession>A0A448X5M6</accession>
<evidence type="ECO:0000313" key="2">
    <source>
        <dbReference type="Proteomes" id="UP000784294"/>
    </source>
</evidence>
<gene>
    <name evidence="1" type="ORF">PXEA_LOCUS22186</name>
</gene>
<dbReference type="AlphaFoldDB" id="A0A448X5M6"/>
<name>A0A448X5M6_9PLAT</name>
<organism evidence="1 2">
    <name type="scientific">Protopolystoma xenopodis</name>
    <dbReference type="NCBI Taxonomy" id="117903"/>
    <lineage>
        <taxon>Eukaryota</taxon>
        <taxon>Metazoa</taxon>
        <taxon>Spiralia</taxon>
        <taxon>Lophotrochozoa</taxon>
        <taxon>Platyhelminthes</taxon>
        <taxon>Monogenea</taxon>
        <taxon>Polyopisthocotylea</taxon>
        <taxon>Polystomatidea</taxon>
        <taxon>Polystomatidae</taxon>
        <taxon>Protopolystoma</taxon>
    </lineage>
</organism>
<protein>
    <submittedName>
        <fullName evidence="1">Uncharacterized protein</fullName>
    </submittedName>
</protein>